<sequence>MATATTILLFFIVLPFQLQPLFAKADSNFIQKTCKATKFYDLCVSSLKSDPTSQNADAKGLATIMIGIGIANSTATSSYLSSQLLSGGSAATNDLVLKKVLKDCADKYGFAADSLQSSAQDLAAESFDYAYLHVTAAEDYPSACRNAFRRFPGLAYPPELARREDGLKRICDVVLGIIDNLGW</sequence>
<dbReference type="Gene3D" id="1.20.140.40">
    <property type="entry name" value="Invertase/pectin methylesterase inhibitor family protein"/>
    <property type="match status" value="1"/>
</dbReference>
<evidence type="ECO:0000256" key="1">
    <source>
        <dbReference type="ARBA" id="ARBA00022729"/>
    </source>
</evidence>
<dbReference type="GO" id="GO:0004857">
    <property type="term" value="F:enzyme inhibitor activity"/>
    <property type="evidence" value="ECO:0007669"/>
    <property type="project" value="InterPro"/>
</dbReference>
<dbReference type="AlphaFoldDB" id="A0A2P5E9H5"/>
<dbReference type="PANTHER" id="PTHR35357:SF8">
    <property type="entry name" value="OS01G0111000 PROTEIN"/>
    <property type="match status" value="1"/>
</dbReference>
<dbReference type="InParanoid" id="A0A2P5E9H5"/>
<dbReference type="Proteomes" id="UP000237000">
    <property type="component" value="Unassembled WGS sequence"/>
</dbReference>
<evidence type="ECO:0000259" key="6">
    <source>
        <dbReference type="SMART" id="SM00856"/>
    </source>
</evidence>
<dbReference type="OrthoDB" id="773291at2759"/>
<keyword evidence="1 5" id="KW-0732">Signal</keyword>
<dbReference type="FunCoup" id="A0A2P5E9H5">
    <property type="interactions" value="74"/>
</dbReference>
<evidence type="ECO:0000256" key="5">
    <source>
        <dbReference type="SAM" id="SignalP"/>
    </source>
</evidence>
<proteinExistence type="inferred from homology"/>
<dbReference type="CDD" id="cd14859">
    <property type="entry name" value="PMEI_like"/>
    <property type="match status" value="1"/>
</dbReference>
<organism evidence="7 8">
    <name type="scientific">Trema orientale</name>
    <name type="common">Charcoal tree</name>
    <name type="synonym">Celtis orientalis</name>
    <dbReference type="NCBI Taxonomy" id="63057"/>
    <lineage>
        <taxon>Eukaryota</taxon>
        <taxon>Viridiplantae</taxon>
        <taxon>Streptophyta</taxon>
        <taxon>Embryophyta</taxon>
        <taxon>Tracheophyta</taxon>
        <taxon>Spermatophyta</taxon>
        <taxon>Magnoliopsida</taxon>
        <taxon>eudicotyledons</taxon>
        <taxon>Gunneridae</taxon>
        <taxon>Pentapetalae</taxon>
        <taxon>rosids</taxon>
        <taxon>fabids</taxon>
        <taxon>Rosales</taxon>
        <taxon>Cannabaceae</taxon>
        <taxon>Trema</taxon>
    </lineage>
</organism>
<evidence type="ECO:0000256" key="3">
    <source>
        <dbReference type="ARBA" id="ARBA00023180"/>
    </source>
</evidence>
<dbReference type="SMART" id="SM00856">
    <property type="entry name" value="PMEI"/>
    <property type="match status" value="1"/>
</dbReference>
<feature type="domain" description="Pectinesterase inhibitor" evidence="6">
    <location>
        <begin position="25"/>
        <end position="177"/>
    </location>
</feature>
<accession>A0A2P5E9H5</accession>
<dbReference type="Pfam" id="PF04043">
    <property type="entry name" value="PMEI"/>
    <property type="match status" value="1"/>
</dbReference>
<evidence type="ECO:0000313" key="8">
    <source>
        <dbReference type="Proteomes" id="UP000237000"/>
    </source>
</evidence>
<dbReference type="EMBL" id="JXTC01000199">
    <property type="protein sequence ID" value="PON82199.1"/>
    <property type="molecule type" value="Genomic_DNA"/>
</dbReference>
<dbReference type="FunFam" id="1.20.140.40:FF:000011">
    <property type="entry name" value="Cell wall / vacuolar inhibitor of fructosidase 2"/>
    <property type="match status" value="1"/>
</dbReference>
<dbReference type="SUPFAM" id="SSF101148">
    <property type="entry name" value="Plant invertase/pectin methylesterase inhibitor"/>
    <property type="match status" value="1"/>
</dbReference>
<keyword evidence="2" id="KW-1015">Disulfide bond</keyword>
<comment type="caution">
    <text evidence="7">The sequence shown here is derived from an EMBL/GenBank/DDBJ whole genome shotgun (WGS) entry which is preliminary data.</text>
</comment>
<gene>
    <name evidence="7" type="ORF">TorRG33x02_219800</name>
</gene>
<keyword evidence="3" id="KW-0325">Glycoprotein</keyword>
<protein>
    <submittedName>
        <fullName evidence="7">Pectinesterase inhibitor domain containing protein</fullName>
    </submittedName>
</protein>
<feature type="chain" id="PRO_5015146256" evidence="5">
    <location>
        <begin position="24"/>
        <end position="183"/>
    </location>
</feature>
<evidence type="ECO:0000256" key="2">
    <source>
        <dbReference type="ARBA" id="ARBA00023157"/>
    </source>
</evidence>
<evidence type="ECO:0000313" key="7">
    <source>
        <dbReference type="EMBL" id="PON82199.1"/>
    </source>
</evidence>
<dbReference type="InterPro" id="IPR006501">
    <property type="entry name" value="Pectinesterase_inhib_dom"/>
</dbReference>
<name>A0A2P5E9H5_TREOI</name>
<comment type="similarity">
    <text evidence="4">Belongs to the PMEI family.</text>
</comment>
<dbReference type="InterPro" id="IPR035513">
    <property type="entry name" value="Invertase/methylesterase_inhib"/>
</dbReference>
<dbReference type="NCBIfam" id="TIGR01614">
    <property type="entry name" value="PME_inhib"/>
    <property type="match status" value="1"/>
</dbReference>
<reference evidence="8" key="1">
    <citation type="submission" date="2016-06" db="EMBL/GenBank/DDBJ databases">
        <title>Parallel loss of symbiosis genes in relatives of nitrogen-fixing non-legume Parasponia.</title>
        <authorList>
            <person name="Van Velzen R."/>
            <person name="Holmer R."/>
            <person name="Bu F."/>
            <person name="Rutten L."/>
            <person name="Van Zeijl A."/>
            <person name="Liu W."/>
            <person name="Santuari L."/>
            <person name="Cao Q."/>
            <person name="Sharma T."/>
            <person name="Shen D."/>
            <person name="Roswanjaya Y."/>
            <person name="Wardhani T."/>
            <person name="Kalhor M.S."/>
            <person name="Jansen J."/>
            <person name="Van den Hoogen J."/>
            <person name="Gungor B."/>
            <person name="Hartog M."/>
            <person name="Hontelez J."/>
            <person name="Verver J."/>
            <person name="Yang W.-C."/>
            <person name="Schijlen E."/>
            <person name="Repin R."/>
            <person name="Schilthuizen M."/>
            <person name="Schranz E."/>
            <person name="Heidstra R."/>
            <person name="Miyata K."/>
            <person name="Fedorova E."/>
            <person name="Kohlen W."/>
            <person name="Bisseling T."/>
            <person name="Smit S."/>
            <person name="Geurts R."/>
        </authorList>
    </citation>
    <scope>NUCLEOTIDE SEQUENCE [LARGE SCALE GENOMIC DNA]</scope>
    <source>
        <strain evidence="8">cv. RG33-2</strain>
    </source>
</reference>
<dbReference type="PANTHER" id="PTHR35357">
    <property type="entry name" value="OS02G0537100 PROTEIN"/>
    <property type="match status" value="1"/>
</dbReference>
<keyword evidence="8" id="KW-1185">Reference proteome</keyword>
<evidence type="ECO:0000256" key="4">
    <source>
        <dbReference type="ARBA" id="ARBA00038471"/>
    </source>
</evidence>
<dbReference type="STRING" id="63057.A0A2P5E9H5"/>
<feature type="signal peptide" evidence="5">
    <location>
        <begin position="1"/>
        <end position="23"/>
    </location>
</feature>